<name>A0A4R2Q7E9_9PSEU</name>
<dbReference type="Proteomes" id="UP000294911">
    <property type="component" value="Unassembled WGS sequence"/>
</dbReference>
<dbReference type="EMBL" id="SLXQ01000019">
    <property type="protein sequence ID" value="TCP44772.1"/>
    <property type="molecule type" value="Genomic_DNA"/>
</dbReference>
<accession>A0A4R2Q7E9</accession>
<dbReference type="InterPro" id="IPR029058">
    <property type="entry name" value="AB_hydrolase_fold"/>
</dbReference>
<organism evidence="2 3">
    <name type="scientific">Tamaricihabitans halophyticus</name>
    <dbReference type="NCBI Taxonomy" id="1262583"/>
    <lineage>
        <taxon>Bacteria</taxon>
        <taxon>Bacillati</taxon>
        <taxon>Actinomycetota</taxon>
        <taxon>Actinomycetes</taxon>
        <taxon>Pseudonocardiales</taxon>
        <taxon>Pseudonocardiaceae</taxon>
        <taxon>Tamaricihabitans</taxon>
    </lineage>
</organism>
<evidence type="ECO:0000313" key="2">
    <source>
        <dbReference type="EMBL" id="TCP44772.1"/>
    </source>
</evidence>
<evidence type="ECO:0000313" key="3">
    <source>
        <dbReference type="Proteomes" id="UP000294911"/>
    </source>
</evidence>
<dbReference type="AlphaFoldDB" id="A0A4R2Q7E9"/>
<dbReference type="SUPFAM" id="SSF53474">
    <property type="entry name" value="alpha/beta-Hydrolases"/>
    <property type="match status" value="1"/>
</dbReference>
<dbReference type="InterPro" id="IPR022742">
    <property type="entry name" value="Hydrolase_4"/>
</dbReference>
<gene>
    <name evidence="2" type="ORF">EV191_11957</name>
</gene>
<protein>
    <submittedName>
        <fullName evidence="2">Putative esterase</fullName>
    </submittedName>
</protein>
<evidence type="ECO:0000259" key="1">
    <source>
        <dbReference type="Pfam" id="PF12146"/>
    </source>
</evidence>
<keyword evidence="3" id="KW-1185">Reference proteome</keyword>
<sequence length="220" mass="24474">MFMTEHPVRPALHTWPTPPDAPSQVVVLVLHGGRAHDESPVRAGQLAYERMRWFARSLRSTVTEAPVSIAVLRNRMRGWNEQRLDAVADANWALGEITRTHPRGRVLLVGHSMGGRVALRLGDAPQVCGIAALAPWLEDDEPVAHLADRSVLIAHGTRDTVTSPLRSAAYVRRATGHSASAEYVAIDRSGHGMLQRRAAWNLVVREFLDRFFDKENDRDS</sequence>
<reference evidence="2 3" key="1">
    <citation type="submission" date="2019-03" db="EMBL/GenBank/DDBJ databases">
        <title>Genomic Encyclopedia of Type Strains, Phase IV (KMG-IV): sequencing the most valuable type-strain genomes for metagenomic binning, comparative biology and taxonomic classification.</title>
        <authorList>
            <person name="Goeker M."/>
        </authorList>
    </citation>
    <scope>NUCLEOTIDE SEQUENCE [LARGE SCALE GENOMIC DNA]</scope>
    <source>
        <strain evidence="2 3">DSM 45765</strain>
    </source>
</reference>
<comment type="caution">
    <text evidence="2">The sequence shown here is derived from an EMBL/GenBank/DDBJ whole genome shotgun (WGS) entry which is preliminary data.</text>
</comment>
<feature type="domain" description="Serine aminopeptidase S33" evidence="1">
    <location>
        <begin position="77"/>
        <end position="143"/>
    </location>
</feature>
<proteinExistence type="predicted"/>
<dbReference type="Gene3D" id="3.40.50.1820">
    <property type="entry name" value="alpha/beta hydrolase"/>
    <property type="match status" value="1"/>
</dbReference>
<dbReference type="Pfam" id="PF12146">
    <property type="entry name" value="Hydrolase_4"/>
    <property type="match status" value="1"/>
</dbReference>